<protein>
    <recommendedName>
        <fullName evidence="9">Arginine--tRNA ligase</fullName>
        <ecNumber evidence="9">6.1.1.19</ecNumber>
    </recommendedName>
    <alternativeName>
        <fullName evidence="9">Arginyl-tRNA synthetase</fullName>
        <shortName evidence="9">ArgRS</shortName>
    </alternativeName>
</protein>
<dbReference type="InterPro" id="IPR009080">
    <property type="entry name" value="tRNAsynth_Ia_anticodon-bd"/>
</dbReference>
<sequence length="569" mass="65358">MINFKEEIVKILDEKIESLSAEEIRNAIETPPNYEMGDYAFPVFSLAKVYRKNPAIIASEIAESIDSNLFEKVESASAYINFFINKDVLSENILEEGKERGSDFGKVNVGQGRNVVVEYSSPNIAKPFHIGHIRTTIIGDSLKRIYDFLGYNTIAINHLGDYGTQFGMLIVAIKKWGDLKVIEENPIPELLKLYVQINAETEKDPALRDECRYWFNQLEKENEEAVELWKWIKEVSLKEFNKVYDMFGIKFDSYNGESFYSDKMPAEVEQLEKSGALVDSEGAKIVDLEKYGLPPSLIIKSDGSTIYITRDIAAAHYRHETYKPYKNIYVVGSQQILHFQQLKAILKEMEYDWSDEVVHVPFGMVSLEEGTLSTRKGRVVYLEDVLNKAVDKVEEILTEREIQKGEKIENKDELAKQVGIGAVKFQELFNQRIKDYAFSWDKTLAFDGETGPYVQYVHARICSLLEKGGFSLENEVDPTLLSEEAEVNLLRTLYNFSDVVVDAHEKYEPYFVTRYTTELAKQFNKYYNTTQIIVEDEKLKNTRLLLCYIVKNVIKEGLNLIGVEAPEKM</sequence>
<comment type="caution">
    <text evidence="13">The sequence shown here is derived from an EMBL/GenBank/DDBJ whole genome shotgun (WGS) entry which is preliminary data.</text>
</comment>
<dbReference type="InterPro" id="IPR005148">
    <property type="entry name" value="Arg-tRNA-synth_N"/>
</dbReference>
<comment type="catalytic activity">
    <reaction evidence="8 9">
        <text>tRNA(Arg) + L-arginine + ATP = L-arginyl-tRNA(Arg) + AMP + diphosphate</text>
        <dbReference type="Rhea" id="RHEA:20301"/>
        <dbReference type="Rhea" id="RHEA-COMP:9658"/>
        <dbReference type="Rhea" id="RHEA-COMP:9673"/>
        <dbReference type="ChEBI" id="CHEBI:30616"/>
        <dbReference type="ChEBI" id="CHEBI:32682"/>
        <dbReference type="ChEBI" id="CHEBI:33019"/>
        <dbReference type="ChEBI" id="CHEBI:78442"/>
        <dbReference type="ChEBI" id="CHEBI:78513"/>
        <dbReference type="ChEBI" id="CHEBI:456215"/>
        <dbReference type="EC" id="6.1.1.19"/>
    </reaction>
</comment>
<comment type="subunit">
    <text evidence="9">Monomer.</text>
</comment>
<dbReference type="Proteomes" id="UP001519306">
    <property type="component" value="Unassembled WGS sequence"/>
</dbReference>
<reference evidence="13 14" key="1">
    <citation type="submission" date="2021-03" db="EMBL/GenBank/DDBJ databases">
        <title>Genomic Encyclopedia of Type Strains, Phase IV (KMG-IV): sequencing the most valuable type-strain genomes for metagenomic binning, comparative biology and taxonomic classification.</title>
        <authorList>
            <person name="Goeker M."/>
        </authorList>
    </citation>
    <scope>NUCLEOTIDE SEQUENCE [LARGE SCALE GENOMIC DNA]</scope>
    <source>
        <strain evidence="13 14">DSM 27563</strain>
    </source>
</reference>
<dbReference type="SUPFAM" id="SSF47323">
    <property type="entry name" value="Anticodon-binding domain of a subclass of class I aminoacyl-tRNA synthetases"/>
    <property type="match status" value="1"/>
</dbReference>
<dbReference type="RefSeq" id="WP_210061617.1">
    <property type="nucleotide sequence ID" value="NZ_JAGGLJ010000015.1"/>
</dbReference>
<dbReference type="HAMAP" id="MF_00123">
    <property type="entry name" value="Arg_tRNA_synth"/>
    <property type="match status" value="1"/>
</dbReference>
<dbReference type="CDD" id="cd00671">
    <property type="entry name" value="ArgRS_core"/>
    <property type="match status" value="1"/>
</dbReference>
<accession>A0ABS4KDS4</accession>
<dbReference type="InterPro" id="IPR035684">
    <property type="entry name" value="ArgRS_core"/>
</dbReference>
<evidence type="ECO:0000256" key="4">
    <source>
        <dbReference type="ARBA" id="ARBA00022741"/>
    </source>
</evidence>
<feature type="short sequence motif" description="'HIGH' region" evidence="9">
    <location>
        <begin position="122"/>
        <end position="132"/>
    </location>
</feature>
<evidence type="ECO:0000259" key="11">
    <source>
        <dbReference type="SMART" id="SM00836"/>
    </source>
</evidence>
<evidence type="ECO:0000256" key="7">
    <source>
        <dbReference type="ARBA" id="ARBA00023146"/>
    </source>
</evidence>
<evidence type="ECO:0000256" key="9">
    <source>
        <dbReference type="HAMAP-Rule" id="MF_00123"/>
    </source>
</evidence>
<dbReference type="PROSITE" id="PS00178">
    <property type="entry name" value="AA_TRNA_LIGASE_I"/>
    <property type="match status" value="1"/>
</dbReference>
<dbReference type="PRINTS" id="PR01038">
    <property type="entry name" value="TRNASYNTHARG"/>
</dbReference>
<evidence type="ECO:0000256" key="10">
    <source>
        <dbReference type="RuleBase" id="RU363038"/>
    </source>
</evidence>
<keyword evidence="6 9" id="KW-0648">Protein biosynthesis</keyword>
<evidence type="ECO:0000256" key="5">
    <source>
        <dbReference type="ARBA" id="ARBA00022840"/>
    </source>
</evidence>
<keyword evidence="5 9" id="KW-0067">ATP-binding</keyword>
<comment type="similarity">
    <text evidence="1 9 10">Belongs to the class-I aminoacyl-tRNA synthetase family.</text>
</comment>
<evidence type="ECO:0000256" key="8">
    <source>
        <dbReference type="ARBA" id="ARBA00049339"/>
    </source>
</evidence>
<dbReference type="GO" id="GO:0004814">
    <property type="term" value="F:arginine-tRNA ligase activity"/>
    <property type="evidence" value="ECO:0007669"/>
    <property type="project" value="UniProtKB-EC"/>
</dbReference>
<gene>
    <name evidence="9" type="primary">argS</name>
    <name evidence="13" type="ORF">J2Z71_001458</name>
</gene>
<dbReference type="InterPro" id="IPR001278">
    <property type="entry name" value="Arg-tRNA-ligase"/>
</dbReference>
<evidence type="ECO:0000256" key="2">
    <source>
        <dbReference type="ARBA" id="ARBA00022490"/>
    </source>
</evidence>
<keyword evidence="2 9" id="KW-0963">Cytoplasm</keyword>
<comment type="subcellular location">
    <subcellularLocation>
        <location evidence="9">Cytoplasm</location>
    </subcellularLocation>
</comment>
<dbReference type="EMBL" id="JAGGLJ010000015">
    <property type="protein sequence ID" value="MBP2025907.1"/>
    <property type="molecule type" value="Genomic_DNA"/>
</dbReference>
<dbReference type="Pfam" id="PF00750">
    <property type="entry name" value="tRNA-synt_1d"/>
    <property type="match status" value="1"/>
</dbReference>
<feature type="domain" description="DALR anticodon binding" evidence="11">
    <location>
        <begin position="454"/>
        <end position="569"/>
    </location>
</feature>
<evidence type="ECO:0000256" key="6">
    <source>
        <dbReference type="ARBA" id="ARBA00022917"/>
    </source>
</evidence>
<evidence type="ECO:0000313" key="13">
    <source>
        <dbReference type="EMBL" id="MBP2025907.1"/>
    </source>
</evidence>
<evidence type="ECO:0000256" key="1">
    <source>
        <dbReference type="ARBA" id="ARBA00005594"/>
    </source>
</evidence>
<dbReference type="PANTHER" id="PTHR11956:SF5">
    <property type="entry name" value="ARGININE--TRNA LIGASE, CYTOPLASMIC"/>
    <property type="match status" value="1"/>
</dbReference>
<dbReference type="SMART" id="SM01016">
    <property type="entry name" value="Arg_tRNA_synt_N"/>
    <property type="match status" value="1"/>
</dbReference>
<dbReference type="Pfam" id="PF05746">
    <property type="entry name" value="DALR_1"/>
    <property type="match status" value="1"/>
</dbReference>
<dbReference type="InterPro" id="IPR014729">
    <property type="entry name" value="Rossmann-like_a/b/a_fold"/>
</dbReference>
<dbReference type="CDD" id="cd07956">
    <property type="entry name" value="Anticodon_Ia_Arg"/>
    <property type="match status" value="1"/>
</dbReference>
<keyword evidence="4 9" id="KW-0547">Nucleotide-binding</keyword>
<keyword evidence="3 9" id="KW-0436">Ligase</keyword>
<dbReference type="PANTHER" id="PTHR11956">
    <property type="entry name" value="ARGINYL-TRNA SYNTHETASE"/>
    <property type="match status" value="1"/>
</dbReference>
<dbReference type="InterPro" id="IPR001412">
    <property type="entry name" value="aa-tRNA-synth_I_CS"/>
</dbReference>
<proteinExistence type="inferred from homology"/>
<dbReference type="SMART" id="SM00836">
    <property type="entry name" value="DALR_1"/>
    <property type="match status" value="1"/>
</dbReference>
<dbReference type="SUPFAM" id="SSF52374">
    <property type="entry name" value="Nucleotidylyl transferase"/>
    <property type="match status" value="1"/>
</dbReference>
<dbReference type="Pfam" id="PF03485">
    <property type="entry name" value="Arg_tRNA_synt_N"/>
    <property type="match status" value="1"/>
</dbReference>
<dbReference type="Gene3D" id="1.10.730.10">
    <property type="entry name" value="Isoleucyl-tRNA Synthetase, Domain 1"/>
    <property type="match status" value="1"/>
</dbReference>
<keyword evidence="14" id="KW-1185">Reference proteome</keyword>
<evidence type="ECO:0000256" key="3">
    <source>
        <dbReference type="ARBA" id="ARBA00022598"/>
    </source>
</evidence>
<dbReference type="Gene3D" id="3.40.50.620">
    <property type="entry name" value="HUPs"/>
    <property type="match status" value="1"/>
</dbReference>
<dbReference type="InterPro" id="IPR036695">
    <property type="entry name" value="Arg-tRNA-synth_N_sf"/>
</dbReference>
<organism evidence="13 14">
    <name type="scientific">Peptoniphilus stercorisuis</name>
    <dbReference type="NCBI Taxonomy" id="1436965"/>
    <lineage>
        <taxon>Bacteria</taxon>
        <taxon>Bacillati</taxon>
        <taxon>Bacillota</taxon>
        <taxon>Tissierellia</taxon>
        <taxon>Tissierellales</taxon>
        <taxon>Peptoniphilaceae</taxon>
        <taxon>Peptoniphilus</taxon>
    </lineage>
</organism>
<evidence type="ECO:0000313" key="14">
    <source>
        <dbReference type="Proteomes" id="UP001519306"/>
    </source>
</evidence>
<dbReference type="InterPro" id="IPR008909">
    <property type="entry name" value="DALR_anticod-bd"/>
</dbReference>
<name>A0ABS4KDS4_9FIRM</name>
<dbReference type="NCBIfam" id="TIGR00456">
    <property type="entry name" value="argS"/>
    <property type="match status" value="1"/>
</dbReference>
<dbReference type="EC" id="6.1.1.19" evidence="9"/>
<keyword evidence="7 9" id="KW-0030">Aminoacyl-tRNA synthetase</keyword>
<evidence type="ECO:0000259" key="12">
    <source>
        <dbReference type="SMART" id="SM01016"/>
    </source>
</evidence>
<dbReference type="SUPFAM" id="SSF55190">
    <property type="entry name" value="Arginyl-tRNA synthetase (ArgRS), N-terminal 'additional' domain"/>
    <property type="match status" value="1"/>
</dbReference>
<dbReference type="Gene3D" id="3.30.1360.70">
    <property type="entry name" value="Arginyl tRNA synthetase N-terminal domain"/>
    <property type="match status" value="1"/>
</dbReference>
<feature type="domain" description="Arginyl tRNA synthetase N-terminal" evidence="12">
    <location>
        <begin position="6"/>
        <end position="84"/>
    </location>
</feature>